<dbReference type="AlphaFoldDB" id="A0A7W7WYQ2"/>
<keyword evidence="5" id="KW-0046">Antibiotic resistance</keyword>
<keyword evidence="2 6" id="KW-0812">Transmembrane</keyword>
<feature type="transmembrane region" description="Helical" evidence="6">
    <location>
        <begin position="28"/>
        <end position="46"/>
    </location>
</feature>
<evidence type="ECO:0000313" key="9">
    <source>
        <dbReference type="Proteomes" id="UP000542674"/>
    </source>
</evidence>
<dbReference type="PIRSF" id="PIRSF006648">
    <property type="entry name" value="DrrB"/>
    <property type="match status" value="1"/>
</dbReference>
<evidence type="ECO:0000256" key="3">
    <source>
        <dbReference type="ARBA" id="ARBA00022989"/>
    </source>
</evidence>
<comment type="similarity">
    <text evidence="6">Belongs to the ABC-2 integral membrane protein family.</text>
</comment>
<dbReference type="Pfam" id="PF01061">
    <property type="entry name" value="ABC2_membrane"/>
    <property type="match status" value="1"/>
</dbReference>
<feature type="domain" description="ABC transmembrane type-2" evidence="7">
    <location>
        <begin position="28"/>
        <end position="258"/>
    </location>
</feature>
<dbReference type="InterPro" id="IPR051784">
    <property type="entry name" value="Nod_factor_ABC_transporter"/>
</dbReference>
<name>A0A7W7WYQ2_9PSEU</name>
<dbReference type="PANTHER" id="PTHR43229:SF2">
    <property type="entry name" value="NODULATION PROTEIN J"/>
    <property type="match status" value="1"/>
</dbReference>
<feature type="transmembrane region" description="Helical" evidence="6">
    <location>
        <begin position="144"/>
        <end position="166"/>
    </location>
</feature>
<comment type="subcellular location">
    <subcellularLocation>
        <location evidence="6">Cell membrane</location>
        <topology evidence="6">Multi-pass membrane protein</topology>
    </subcellularLocation>
    <subcellularLocation>
        <location evidence="1">Membrane</location>
        <topology evidence="1">Multi-pass membrane protein</topology>
    </subcellularLocation>
</comment>
<keyword evidence="3 6" id="KW-1133">Transmembrane helix</keyword>
<dbReference type="PROSITE" id="PS51012">
    <property type="entry name" value="ABC_TM2"/>
    <property type="match status" value="1"/>
</dbReference>
<dbReference type="InterPro" id="IPR013525">
    <property type="entry name" value="ABC2_TM"/>
</dbReference>
<comment type="caution">
    <text evidence="8">The sequence shown here is derived from an EMBL/GenBank/DDBJ whole genome shotgun (WGS) entry which is preliminary data.</text>
</comment>
<dbReference type="RefSeq" id="WP_184673021.1">
    <property type="nucleotide sequence ID" value="NZ_BAABAI010000016.1"/>
</dbReference>
<dbReference type="InterPro" id="IPR047817">
    <property type="entry name" value="ABC2_TM_bact-type"/>
</dbReference>
<dbReference type="GO" id="GO:0043190">
    <property type="term" value="C:ATP-binding cassette (ABC) transporter complex"/>
    <property type="evidence" value="ECO:0007669"/>
    <property type="project" value="InterPro"/>
</dbReference>
<evidence type="ECO:0000259" key="7">
    <source>
        <dbReference type="PROSITE" id="PS51012"/>
    </source>
</evidence>
<dbReference type="GO" id="GO:0140359">
    <property type="term" value="F:ABC-type transporter activity"/>
    <property type="evidence" value="ECO:0007669"/>
    <property type="project" value="InterPro"/>
</dbReference>
<keyword evidence="9" id="KW-1185">Reference proteome</keyword>
<sequence length="261" mass="27890">MAVVLGPVRAVLVCVEHRLTWYRRNWRASVVSNFLQPVLFLLALGLGFGSQVRPGPATGGLPYVEFLAPALLVVTALQATIQESTYAVLSALKWEKRYVGLVATPVTPAQVLYGHLVWIAAQSALATTAFLVVAALLGAVTSPLAVLAVPAAVLAGMAFSAPTVAFSVTREQPAGFGALHRFLVMPMVLFGGTYFPLDQLPDWLHPVVWLTPVWHGVELCRGLALGGLSPLAALGHVAYLAALVVLGTVPARRFFHRRLTQ</sequence>
<evidence type="ECO:0000256" key="2">
    <source>
        <dbReference type="ARBA" id="ARBA00022692"/>
    </source>
</evidence>
<proteinExistence type="inferred from homology"/>
<feature type="transmembrane region" description="Helical" evidence="6">
    <location>
        <begin position="231"/>
        <end position="251"/>
    </location>
</feature>
<dbReference type="EMBL" id="JACHJS010000001">
    <property type="protein sequence ID" value="MBB4967938.1"/>
    <property type="molecule type" value="Genomic_DNA"/>
</dbReference>
<feature type="transmembrane region" description="Helical" evidence="6">
    <location>
        <begin position="116"/>
        <end position="138"/>
    </location>
</feature>
<evidence type="ECO:0000313" key="8">
    <source>
        <dbReference type="EMBL" id="MBB4967938.1"/>
    </source>
</evidence>
<dbReference type="InterPro" id="IPR000412">
    <property type="entry name" value="ABC_2_transport"/>
</dbReference>
<dbReference type="Proteomes" id="UP000542674">
    <property type="component" value="Unassembled WGS sequence"/>
</dbReference>
<feature type="transmembrane region" description="Helical" evidence="6">
    <location>
        <begin position="66"/>
        <end position="89"/>
    </location>
</feature>
<evidence type="ECO:0000256" key="4">
    <source>
        <dbReference type="ARBA" id="ARBA00023136"/>
    </source>
</evidence>
<dbReference type="GO" id="GO:0046677">
    <property type="term" value="P:response to antibiotic"/>
    <property type="evidence" value="ECO:0007669"/>
    <property type="project" value="UniProtKB-KW"/>
</dbReference>
<evidence type="ECO:0000256" key="5">
    <source>
        <dbReference type="ARBA" id="ARBA00023251"/>
    </source>
</evidence>
<evidence type="ECO:0000256" key="1">
    <source>
        <dbReference type="ARBA" id="ARBA00004141"/>
    </source>
</evidence>
<reference evidence="8 9" key="1">
    <citation type="submission" date="2020-08" db="EMBL/GenBank/DDBJ databases">
        <title>Sequencing the genomes of 1000 actinobacteria strains.</title>
        <authorList>
            <person name="Klenk H.-P."/>
        </authorList>
    </citation>
    <scope>NUCLEOTIDE SEQUENCE [LARGE SCALE GENOMIC DNA]</scope>
    <source>
        <strain evidence="8 9">DSM 45084</strain>
    </source>
</reference>
<organism evidence="8 9">
    <name type="scientific">Saccharothrix violaceirubra</name>
    <dbReference type="NCBI Taxonomy" id="413306"/>
    <lineage>
        <taxon>Bacteria</taxon>
        <taxon>Bacillati</taxon>
        <taxon>Actinomycetota</taxon>
        <taxon>Actinomycetes</taxon>
        <taxon>Pseudonocardiales</taxon>
        <taxon>Pseudonocardiaceae</taxon>
        <taxon>Saccharothrix</taxon>
    </lineage>
</organism>
<accession>A0A7W7WYQ2</accession>
<keyword evidence="4 6" id="KW-0472">Membrane</keyword>
<feature type="transmembrane region" description="Helical" evidence="6">
    <location>
        <begin position="178"/>
        <end position="197"/>
    </location>
</feature>
<dbReference type="PANTHER" id="PTHR43229">
    <property type="entry name" value="NODULATION PROTEIN J"/>
    <property type="match status" value="1"/>
</dbReference>
<evidence type="ECO:0000256" key="6">
    <source>
        <dbReference type="RuleBase" id="RU361157"/>
    </source>
</evidence>
<keyword evidence="6" id="KW-0813">Transport</keyword>
<gene>
    <name evidence="8" type="ORF">F4559_005297</name>
</gene>
<dbReference type="PRINTS" id="PR00164">
    <property type="entry name" value="ABC2TRNSPORT"/>
</dbReference>
<protein>
    <recommendedName>
        <fullName evidence="6">Transport permease protein</fullName>
    </recommendedName>
</protein>
<keyword evidence="6" id="KW-1003">Cell membrane</keyword>